<dbReference type="EMBL" id="QUQM01000002">
    <property type="protein sequence ID" value="KAA8651980.1"/>
    <property type="molecule type" value="Genomic_DNA"/>
</dbReference>
<dbReference type="InterPro" id="IPR051450">
    <property type="entry name" value="Gfo/Idh/MocA_Oxidoreductases"/>
</dbReference>
<feature type="domain" description="Gfo/Idh/MocA-like oxidoreductase C-terminal" evidence="2">
    <location>
        <begin position="135"/>
        <end position="341"/>
    </location>
</feature>
<dbReference type="Gene3D" id="3.10.310.10">
    <property type="entry name" value="Diaminopimelate Epimerase, Chain A, domain 1"/>
    <property type="match status" value="1"/>
</dbReference>
<dbReference type="VEuPathDB" id="FungiDB:EYZ11_001748"/>
<dbReference type="SUPFAM" id="SSF51735">
    <property type="entry name" value="NAD(P)-binding Rossmann-fold domains"/>
    <property type="match status" value="1"/>
</dbReference>
<dbReference type="VEuPathDB" id="FungiDB:EYZ11_001768"/>
<dbReference type="RefSeq" id="XP_033431341.1">
    <property type="nucleotide sequence ID" value="XM_033565584.1"/>
</dbReference>
<proteinExistence type="predicted"/>
<dbReference type="PANTHER" id="PTHR43377:SF1">
    <property type="entry name" value="BILIVERDIN REDUCTASE A"/>
    <property type="match status" value="1"/>
</dbReference>
<dbReference type="Gene3D" id="3.40.50.720">
    <property type="entry name" value="NAD(P)-binding Rossmann-like Domain"/>
    <property type="match status" value="1"/>
</dbReference>
<accession>A0A5M9N2U0</accession>
<dbReference type="GeneID" id="54323582"/>
<evidence type="ECO:0008006" key="5">
    <source>
        <dbReference type="Google" id="ProtNLM"/>
    </source>
</evidence>
<evidence type="ECO:0000313" key="4">
    <source>
        <dbReference type="Proteomes" id="UP000324241"/>
    </source>
</evidence>
<dbReference type="OrthoDB" id="64915at2759"/>
<dbReference type="InterPro" id="IPR000683">
    <property type="entry name" value="Gfo/Idh/MocA-like_OxRdtase_N"/>
</dbReference>
<dbReference type="InterPro" id="IPR004104">
    <property type="entry name" value="Gfo/Idh/MocA-like_OxRdtase_C"/>
</dbReference>
<dbReference type="Proteomes" id="UP000324241">
    <property type="component" value="Unassembled WGS sequence"/>
</dbReference>
<comment type="caution">
    <text evidence="3">The sequence shown here is derived from an EMBL/GenBank/DDBJ whole genome shotgun (WGS) entry which is preliminary data.</text>
</comment>
<dbReference type="AlphaFoldDB" id="A0A5M9N2U0"/>
<gene>
    <name evidence="3" type="ORF">ATNIH1004_000880</name>
</gene>
<dbReference type="Pfam" id="PF01408">
    <property type="entry name" value="GFO_IDH_MocA"/>
    <property type="match status" value="1"/>
</dbReference>
<dbReference type="SUPFAM" id="SSF55347">
    <property type="entry name" value="Glyceraldehyde-3-phosphate dehydrogenase-like, C-terminal domain"/>
    <property type="match status" value="1"/>
</dbReference>
<organism evidence="3 4">
    <name type="scientific">Aspergillus tanneri</name>
    <dbReference type="NCBI Taxonomy" id="1220188"/>
    <lineage>
        <taxon>Eukaryota</taxon>
        <taxon>Fungi</taxon>
        <taxon>Dikarya</taxon>
        <taxon>Ascomycota</taxon>
        <taxon>Pezizomycotina</taxon>
        <taxon>Eurotiomycetes</taxon>
        <taxon>Eurotiomycetidae</taxon>
        <taxon>Eurotiales</taxon>
        <taxon>Aspergillaceae</taxon>
        <taxon>Aspergillus</taxon>
        <taxon>Aspergillus subgen. Circumdati</taxon>
    </lineage>
</organism>
<evidence type="ECO:0000313" key="3">
    <source>
        <dbReference type="EMBL" id="KAA8651980.1"/>
    </source>
</evidence>
<dbReference type="InterPro" id="IPR036291">
    <property type="entry name" value="NAD(P)-bd_dom_sf"/>
</dbReference>
<dbReference type="GO" id="GO:0000166">
    <property type="term" value="F:nucleotide binding"/>
    <property type="evidence" value="ECO:0007669"/>
    <property type="project" value="InterPro"/>
</dbReference>
<evidence type="ECO:0000259" key="1">
    <source>
        <dbReference type="Pfam" id="PF01408"/>
    </source>
</evidence>
<feature type="domain" description="Gfo/Idh/MocA-like oxidoreductase N-terminal" evidence="1">
    <location>
        <begin position="2"/>
        <end position="114"/>
    </location>
</feature>
<reference evidence="3 4" key="1">
    <citation type="submission" date="2019-08" db="EMBL/GenBank/DDBJ databases">
        <title>The genome sequence of a newly discovered highly antifungal drug resistant Aspergillus species, Aspergillus tanneri NIH 1004.</title>
        <authorList>
            <person name="Mounaud S."/>
            <person name="Singh I."/>
            <person name="Joardar V."/>
            <person name="Pakala S."/>
            <person name="Pakala S."/>
            <person name="Venepally P."/>
            <person name="Chung J.K."/>
            <person name="Losada L."/>
            <person name="Nierman W.C."/>
        </authorList>
    </citation>
    <scope>NUCLEOTIDE SEQUENCE [LARGE SCALE GENOMIC DNA]</scope>
    <source>
        <strain evidence="3 4">NIH1004</strain>
    </source>
</reference>
<sequence>MIRIVIVGAGLIGPRHAQSVLSNANTSLVALIDPSPSAESIAERLQTNYFPSIEAMLQTIPVPDAAIVCTPNNTHVSVTRSLLSHGMHVLLEKPISDTVASGRDLLEFASQQEHRHLRILVGHHRRFNPYVRKTKEIIDSGSLGRIIAVNGLWTLFKPDDYFAAAPWRRSSSSGGGVIPINFVHDVDILHYLFGPIVRIHAEKTLHQRQDPSHDAEEGAAIIIRFASGVVGTFLVCDATPSPYNFESGTGENPLIPKMDGGADFYRVFGSEASLSVPDMTRWNYDGTEKSWNQPLTRDRFAVEEETSFDLQLKHFVDVIQGEEPSCSGEDALRALMACEAVLVEAMQVTPDGKFSETGKYSIARVAGAASPVRTVFLNPESLWEHDWVVIIPSNAKQERLTVVSSHTKTPFTVRESDPISSVSGIIIEEIRVIEDVRMGLAMDIAAASRMRGMPKIAMLRSATAQSDGMEGADIQVLLFSLGERILMSIWMARRPTSRILDGLLGDPTSK</sequence>
<evidence type="ECO:0000259" key="2">
    <source>
        <dbReference type="Pfam" id="PF02894"/>
    </source>
</evidence>
<name>A0A5M9N2U0_9EURO</name>
<dbReference type="Gene3D" id="3.30.360.10">
    <property type="entry name" value="Dihydrodipicolinate Reductase, domain 2"/>
    <property type="match status" value="1"/>
</dbReference>
<protein>
    <recommendedName>
        <fullName evidence="5">Gfo/Idh/MocA-like oxidoreductase N-terminal domain-containing protein</fullName>
    </recommendedName>
</protein>
<dbReference type="PANTHER" id="PTHR43377">
    <property type="entry name" value="BILIVERDIN REDUCTASE A"/>
    <property type="match status" value="1"/>
</dbReference>
<dbReference type="Pfam" id="PF02894">
    <property type="entry name" value="GFO_IDH_MocA_C"/>
    <property type="match status" value="1"/>
</dbReference>